<accession>A0ABN7VF90</accession>
<evidence type="ECO:0000256" key="1">
    <source>
        <dbReference type="SAM" id="MobiDB-lite"/>
    </source>
</evidence>
<feature type="compositionally biased region" description="Basic and acidic residues" evidence="1">
    <location>
        <begin position="236"/>
        <end position="245"/>
    </location>
</feature>
<proteinExistence type="predicted"/>
<dbReference type="EMBL" id="CAJVQB010013878">
    <property type="protein sequence ID" value="CAG8765015.1"/>
    <property type="molecule type" value="Genomic_DNA"/>
</dbReference>
<protein>
    <submittedName>
        <fullName evidence="3">12229_t:CDS:1</fullName>
    </submittedName>
</protein>
<keyword evidence="4" id="KW-1185">Reference proteome</keyword>
<evidence type="ECO:0000313" key="3">
    <source>
        <dbReference type="EMBL" id="CAG8765015.1"/>
    </source>
</evidence>
<feature type="compositionally biased region" description="Acidic residues" evidence="1">
    <location>
        <begin position="255"/>
        <end position="265"/>
    </location>
</feature>
<reference evidence="3 4" key="1">
    <citation type="submission" date="2021-06" db="EMBL/GenBank/DDBJ databases">
        <authorList>
            <person name="Kallberg Y."/>
            <person name="Tangrot J."/>
            <person name="Rosling A."/>
        </authorList>
    </citation>
    <scope>NUCLEOTIDE SEQUENCE [LARGE SCALE GENOMIC DNA]</scope>
    <source>
        <strain evidence="3 4">120-4 pot B 10/14</strain>
    </source>
</reference>
<gene>
    <name evidence="3" type="ORF">GMARGA_LOCUS17921</name>
</gene>
<comment type="caution">
    <text evidence="3">The sequence shown here is derived from an EMBL/GenBank/DDBJ whole genome shotgun (WGS) entry which is preliminary data.</text>
</comment>
<evidence type="ECO:0000259" key="2">
    <source>
        <dbReference type="Pfam" id="PF17919"/>
    </source>
</evidence>
<sequence length="674" mass="78184">MDPFFDINNDNNDGQENQGNDFWQQIHQLLQLMAGALPQQPVNGAAQPPTPELVEDSLKKLTILMGELVIMLKNDNAVNENERTRAPETKETSGQNRPTIDVNRAQAILAQHYLEKSESAFSSEIPSFDPIFEAFAVKRRKKNDSEAEEKADIMYTQLFQVAPNIRKEIAKITRAGRIVMSKMSKCCVKRNKEKKTTSMYCKAQMKGYFILLKKIRIPTEYCKLANINKKIEKKEKPTKVKKELEENVPISKEETESESDESDLDEEYKEEILSNKPYLYWELQEDKRDSVWCKKCLKGPEYEIVYLNKEKEKEDFNIGPMMGKQEEQLRAILLKYKGTFQKESGQLRKTSIAQYKIYTEDGPLVKQKIYLTSRPEYEFIKTEIQCMEKAAHPDDNKEYILYTDTSHLALGAILAQLDEHKKEHIIEYASRSTSVAKRNYTITELEPFGSDISQQYARHYMTREEILYRANTRDLSNPLKVIQQKEVQVVLEALRKSAIRGHLEEKSQVKQTLDHNNRHQLQSFVIGDKVWQYKAKLNTRKGGKLEPKWHGPYWIHDVLYNRSYKLQTLDEKVVAQSVHSNLLKRVIDRSAALFPTETSIDKNLSAYLQDLNQGELSNLVLPFKKPGEDWDEKLAYACQEILNLNTQRKLNSQILEAYYKLGAILAKKDWNNAS</sequence>
<feature type="region of interest" description="Disordered" evidence="1">
    <location>
        <begin position="236"/>
        <end position="265"/>
    </location>
</feature>
<dbReference type="Proteomes" id="UP000789901">
    <property type="component" value="Unassembled WGS sequence"/>
</dbReference>
<dbReference type="InterPro" id="IPR043502">
    <property type="entry name" value="DNA/RNA_pol_sf"/>
</dbReference>
<dbReference type="Pfam" id="PF17919">
    <property type="entry name" value="RT_RNaseH_2"/>
    <property type="match status" value="1"/>
</dbReference>
<evidence type="ECO:0000313" key="4">
    <source>
        <dbReference type="Proteomes" id="UP000789901"/>
    </source>
</evidence>
<feature type="domain" description="Reverse transcriptase/retrotransposon-derived protein RNase H-like" evidence="2">
    <location>
        <begin position="377"/>
        <end position="463"/>
    </location>
</feature>
<name>A0ABN7VF90_GIGMA</name>
<organism evidence="3 4">
    <name type="scientific">Gigaspora margarita</name>
    <dbReference type="NCBI Taxonomy" id="4874"/>
    <lineage>
        <taxon>Eukaryota</taxon>
        <taxon>Fungi</taxon>
        <taxon>Fungi incertae sedis</taxon>
        <taxon>Mucoromycota</taxon>
        <taxon>Glomeromycotina</taxon>
        <taxon>Glomeromycetes</taxon>
        <taxon>Diversisporales</taxon>
        <taxon>Gigasporaceae</taxon>
        <taxon>Gigaspora</taxon>
    </lineage>
</organism>
<dbReference type="SUPFAM" id="SSF56672">
    <property type="entry name" value="DNA/RNA polymerases"/>
    <property type="match status" value="1"/>
</dbReference>
<dbReference type="InterPro" id="IPR041577">
    <property type="entry name" value="RT_RNaseH_2"/>
</dbReference>